<keyword evidence="9" id="KW-1185">Reference proteome</keyword>
<dbReference type="InterPro" id="IPR039121">
    <property type="entry name" value="NUDT19"/>
</dbReference>
<dbReference type="GO" id="GO:0016787">
    <property type="term" value="F:hydrolase activity"/>
    <property type="evidence" value="ECO:0007669"/>
    <property type="project" value="UniProtKB-KW"/>
</dbReference>
<dbReference type="CDD" id="cd18870">
    <property type="entry name" value="NUDIX_AcylCoAdiphos_Nudt19"/>
    <property type="match status" value="1"/>
</dbReference>
<feature type="domain" description="Nudix hydrolase" evidence="7">
    <location>
        <begin position="26"/>
        <end position="235"/>
    </location>
</feature>
<sequence>MPNSQGAPSVFAGDHIDPTDTTGYQGGRLASTVLLIKDGHNGLEVWAQERVLTMVNYPGMTVFPGGGVDSRDFPQRTWNSGELWMGRSAVSVARRLALTKYKAYALVFAAVRETFEETGAFLVADQKGEMISDTRPFIESREKLVSHEASLTDVLQSNKLKVNADMITPWARWVGTSEAGNKFDTFSFVATLPDGQDPDANTGEADDANWFSPKLLLEGWRVGLVRFAPATWAQLVDLSKFDSVDEVVAAAKLQDMRPTSDTLVGIERYAEFFNHDPPDRIGKIGGIQ</sequence>
<name>A0ABY8VI44_9CORY</name>
<protein>
    <submittedName>
        <fullName evidence="8">NUDIX hydrolase</fullName>
    </submittedName>
</protein>
<evidence type="ECO:0000256" key="4">
    <source>
        <dbReference type="ARBA" id="ARBA00022801"/>
    </source>
</evidence>
<evidence type="ECO:0000256" key="1">
    <source>
        <dbReference type="ARBA" id="ARBA00001936"/>
    </source>
</evidence>
<dbReference type="Gene3D" id="3.90.79.10">
    <property type="entry name" value="Nucleoside Triphosphate Pyrophosphohydrolase"/>
    <property type="match status" value="1"/>
</dbReference>
<dbReference type="PROSITE" id="PS51462">
    <property type="entry name" value="NUDIX"/>
    <property type="match status" value="1"/>
</dbReference>
<organism evidence="8 9">
    <name type="scientific">Corynebacterium breve</name>
    <dbReference type="NCBI Taxonomy" id="3049799"/>
    <lineage>
        <taxon>Bacteria</taxon>
        <taxon>Bacillati</taxon>
        <taxon>Actinomycetota</taxon>
        <taxon>Actinomycetes</taxon>
        <taxon>Mycobacteriales</taxon>
        <taxon>Corynebacteriaceae</taxon>
        <taxon>Corynebacterium</taxon>
    </lineage>
</organism>
<evidence type="ECO:0000313" key="8">
    <source>
        <dbReference type="EMBL" id="WIM68646.1"/>
    </source>
</evidence>
<comment type="cofactor">
    <cofactor evidence="2">
        <name>Mg(2+)</name>
        <dbReference type="ChEBI" id="CHEBI:18420"/>
    </cofactor>
</comment>
<dbReference type="RefSeq" id="WP_284826321.1">
    <property type="nucleotide sequence ID" value="NZ_CP126969.1"/>
</dbReference>
<evidence type="ECO:0000256" key="5">
    <source>
        <dbReference type="ARBA" id="ARBA00022842"/>
    </source>
</evidence>
<evidence type="ECO:0000256" key="3">
    <source>
        <dbReference type="ARBA" id="ARBA00022723"/>
    </source>
</evidence>
<proteinExistence type="predicted"/>
<evidence type="ECO:0000259" key="7">
    <source>
        <dbReference type="PROSITE" id="PS51462"/>
    </source>
</evidence>
<dbReference type="Proteomes" id="UP001225598">
    <property type="component" value="Chromosome"/>
</dbReference>
<keyword evidence="5" id="KW-0460">Magnesium</keyword>
<reference evidence="8 9" key="1">
    <citation type="submission" date="2023-05" db="EMBL/GenBank/DDBJ databases">
        <title>Corynebacterium suedekumii sp. nov. and Corynebacterium breve sp. nov. isolated from raw cow's milk.</title>
        <authorList>
            <person name="Baer M.K."/>
            <person name="Mehl L."/>
            <person name="Hellmuth R."/>
            <person name="Marke G."/>
            <person name="Lipski A."/>
        </authorList>
    </citation>
    <scope>NUCLEOTIDE SEQUENCE [LARGE SCALE GENOMIC DNA]</scope>
    <source>
        <strain evidence="8 9">R4</strain>
    </source>
</reference>
<keyword evidence="4 8" id="KW-0378">Hydrolase</keyword>
<evidence type="ECO:0000256" key="6">
    <source>
        <dbReference type="ARBA" id="ARBA00023211"/>
    </source>
</evidence>
<comment type="cofactor">
    <cofactor evidence="1">
        <name>Mn(2+)</name>
        <dbReference type="ChEBI" id="CHEBI:29035"/>
    </cofactor>
</comment>
<dbReference type="SUPFAM" id="SSF55811">
    <property type="entry name" value="Nudix"/>
    <property type="match status" value="1"/>
</dbReference>
<accession>A0ABY8VI44</accession>
<dbReference type="PANTHER" id="PTHR12318">
    <property type="entry name" value="TESTOSTERONE-REGULATED PROTEIN RP2"/>
    <property type="match status" value="1"/>
</dbReference>
<evidence type="ECO:0000313" key="9">
    <source>
        <dbReference type="Proteomes" id="UP001225598"/>
    </source>
</evidence>
<evidence type="ECO:0000256" key="2">
    <source>
        <dbReference type="ARBA" id="ARBA00001946"/>
    </source>
</evidence>
<keyword evidence="3" id="KW-0479">Metal-binding</keyword>
<dbReference type="PANTHER" id="PTHR12318:SF0">
    <property type="entry name" value="ACYL-COENZYME A DIPHOSPHATASE NUDT19"/>
    <property type="match status" value="1"/>
</dbReference>
<gene>
    <name evidence="8" type="ORF">QP027_04450</name>
</gene>
<dbReference type="InterPro" id="IPR015797">
    <property type="entry name" value="NUDIX_hydrolase-like_dom_sf"/>
</dbReference>
<dbReference type="InterPro" id="IPR000086">
    <property type="entry name" value="NUDIX_hydrolase_dom"/>
</dbReference>
<keyword evidence="6" id="KW-0464">Manganese</keyword>
<dbReference type="EMBL" id="CP126969">
    <property type="protein sequence ID" value="WIM68646.1"/>
    <property type="molecule type" value="Genomic_DNA"/>
</dbReference>